<evidence type="ECO:0000313" key="2">
    <source>
        <dbReference type="Proteomes" id="UP001186974"/>
    </source>
</evidence>
<organism evidence="1 2">
    <name type="scientific">Coniosporium uncinatum</name>
    <dbReference type="NCBI Taxonomy" id="93489"/>
    <lineage>
        <taxon>Eukaryota</taxon>
        <taxon>Fungi</taxon>
        <taxon>Dikarya</taxon>
        <taxon>Ascomycota</taxon>
        <taxon>Pezizomycotina</taxon>
        <taxon>Dothideomycetes</taxon>
        <taxon>Dothideomycetes incertae sedis</taxon>
        <taxon>Coniosporium</taxon>
    </lineage>
</organism>
<feature type="non-terminal residue" evidence="1">
    <location>
        <position position="1"/>
    </location>
</feature>
<keyword evidence="2" id="KW-1185">Reference proteome</keyword>
<name>A0ACC3CZX5_9PEZI</name>
<reference evidence="1" key="1">
    <citation type="submission" date="2024-09" db="EMBL/GenBank/DDBJ databases">
        <title>Black Yeasts Isolated from many extreme environments.</title>
        <authorList>
            <person name="Coleine C."/>
            <person name="Stajich J.E."/>
            <person name="Selbmann L."/>
        </authorList>
    </citation>
    <scope>NUCLEOTIDE SEQUENCE</scope>
    <source>
        <strain evidence="1">CCFEE 5737</strain>
    </source>
</reference>
<gene>
    <name evidence="1" type="ORF">LTS18_010422</name>
</gene>
<evidence type="ECO:0000313" key="1">
    <source>
        <dbReference type="EMBL" id="KAK3059620.1"/>
    </source>
</evidence>
<comment type="caution">
    <text evidence="1">The sequence shown here is derived from an EMBL/GenBank/DDBJ whole genome shotgun (WGS) entry which is preliminary data.</text>
</comment>
<proteinExistence type="predicted"/>
<accession>A0ACC3CZX5</accession>
<protein>
    <submittedName>
        <fullName evidence="1">Uncharacterized protein</fullName>
    </submittedName>
</protein>
<sequence length="344" mass="37129">TRSELELEKHLWALTALHLRNLDKFARNSQQSLEQLLPSFAQRKHTKILEIGGNVAELYQLSAIYPTAEIHYLTLSPHAPRSSIVGRTALAASAAEVLPPTHNSRPAISLPDRITQHPTTPATLLYLPFASHSLQHIRSSSLPALLPASQLPALLKECHRVLAPGGLLELRLVEPVPERGSAGPLMEAWIEEHVIIGLERRFRCLRPGMLVPGWVRKAGFRILASSTTKGLDGQVRRRLRLPAAVPAESDGSGGSGSGSGSGGGGGGGRGGGGEDVDAQVAMLVGRALWWDVWGGFVEDEDDEGGAGRCGWWEDEEVVRECEELGTAWEVGTLFAVKERVEGQI</sequence>
<dbReference type="Proteomes" id="UP001186974">
    <property type="component" value="Unassembled WGS sequence"/>
</dbReference>
<dbReference type="EMBL" id="JAWDJW010009244">
    <property type="protein sequence ID" value="KAK3059620.1"/>
    <property type="molecule type" value="Genomic_DNA"/>
</dbReference>